<dbReference type="InterPro" id="IPR001387">
    <property type="entry name" value="Cro/C1-type_HTH"/>
</dbReference>
<dbReference type="PROSITE" id="PS50943">
    <property type="entry name" value="HTH_CROC1"/>
    <property type="match status" value="1"/>
</dbReference>
<dbReference type="InterPro" id="IPR050807">
    <property type="entry name" value="TransReg_Diox_bact_type"/>
</dbReference>
<keyword evidence="2" id="KW-0472">Membrane</keyword>
<dbReference type="SUPFAM" id="SSF47413">
    <property type="entry name" value="lambda repressor-like DNA-binding domains"/>
    <property type="match status" value="1"/>
</dbReference>
<dbReference type="Pfam" id="PF01381">
    <property type="entry name" value="HTH_3"/>
    <property type="match status" value="1"/>
</dbReference>
<name>A0ABS0SQH7_9FLAO</name>
<reference evidence="4 5" key="1">
    <citation type="journal article" date="2021" name="Int. J. Syst. Evol. Microbiol.">
        <title>Capnocytophaga periodontitidis sp. nov., isolated from subgingival plaque of periodontitis patient.</title>
        <authorList>
            <person name="Zhang Y."/>
            <person name="Qiao D."/>
            <person name="Shi W."/>
            <person name="Wu D."/>
            <person name="Cai M."/>
        </authorList>
    </citation>
    <scope>NUCLEOTIDE SEQUENCE [LARGE SCALE GENOMIC DNA]</scope>
    <source>
        <strain evidence="4 5">051621</strain>
    </source>
</reference>
<proteinExistence type="predicted"/>
<keyword evidence="2" id="KW-1133">Transmembrane helix</keyword>
<keyword evidence="5" id="KW-1185">Reference proteome</keyword>
<evidence type="ECO:0000313" key="5">
    <source>
        <dbReference type="Proteomes" id="UP000641139"/>
    </source>
</evidence>
<dbReference type="PANTHER" id="PTHR46797:SF19">
    <property type="entry name" value="BLL2473 PROTEIN"/>
    <property type="match status" value="1"/>
</dbReference>
<protein>
    <submittedName>
        <fullName evidence="4">Helix-turn-helix transcriptional regulator</fullName>
    </submittedName>
</protein>
<dbReference type="Gene3D" id="1.10.260.40">
    <property type="entry name" value="lambda repressor-like DNA-binding domains"/>
    <property type="match status" value="1"/>
</dbReference>
<gene>
    <name evidence="4" type="ORF">I7X30_13320</name>
</gene>
<evidence type="ECO:0000313" key="4">
    <source>
        <dbReference type="EMBL" id="MBI1648028.1"/>
    </source>
</evidence>
<dbReference type="SMART" id="SM00530">
    <property type="entry name" value="HTH_XRE"/>
    <property type="match status" value="1"/>
</dbReference>
<sequence>MKKFTQEVAEKNSKILNKIRQLREEKRYSREEMAEKLGMDTSTYTRIENGNVHLKMTTFIMIVMVLGVSMMDFFPQEN</sequence>
<evidence type="ECO:0000259" key="3">
    <source>
        <dbReference type="PROSITE" id="PS50943"/>
    </source>
</evidence>
<dbReference type="PANTHER" id="PTHR46797">
    <property type="entry name" value="HTH-TYPE TRANSCRIPTIONAL REGULATOR"/>
    <property type="match status" value="1"/>
</dbReference>
<keyword evidence="1" id="KW-0238">DNA-binding</keyword>
<evidence type="ECO:0000256" key="2">
    <source>
        <dbReference type="SAM" id="Phobius"/>
    </source>
</evidence>
<dbReference type="RefSeq" id="WP_198467573.1">
    <property type="nucleotide sequence ID" value="NZ_JAEFDB010000010.1"/>
</dbReference>
<feature type="domain" description="HTH cro/C1-type" evidence="3">
    <location>
        <begin position="19"/>
        <end position="73"/>
    </location>
</feature>
<feature type="transmembrane region" description="Helical" evidence="2">
    <location>
        <begin position="56"/>
        <end position="74"/>
    </location>
</feature>
<dbReference type="Proteomes" id="UP000641139">
    <property type="component" value="Unassembled WGS sequence"/>
</dbReference>
<keyword evidence="2" id="KW-0812">Transmembrane</keyword>
<evidence type="ECO:0000256" key="1">
    <source>
        <dbReference type="ARBA" id="ARBA00023125"/>
    </source>
</evidence>
<organism evidence="4 5">
    <name type="scientific">Capnocytophaga periodontitidis</name>
    <dbReference type="NCBI Taxonomy" id="2795027"/>
    <lineage>
        <taxon>Bacteria</taxon>
        <taxon>Pseudomonadati</taxon>
        <taxon>Bacteroidota</taxon>
        <taxon>Flavobacteriia</taxon>
        <taxon>Flavobacteriales</taxon>
        <taxon>Flavobacteriaceae</taxon>
        <taxon>Capnocytophaga</taxon>
    </lineage>
</organism>
<dbReference type="CDD" id="cd00093">
    <property type="entry name" value="HTH_XRE"/>
    <property type="match status" value="1"/>
</dbReference>
<accession>A0ABS0SQH7</accession>
<dbReference type="InterPro" id="IPR010982">
    <property type="entry name" value="Lambda_DNA-bd_dom_sf"/>
</dbReference>
<dbReference type="EMBL" id="JAEFDC010000017">
    <property type="protein sequence ID" value="MBI1648028.1"/>
    <property type="molecule type" value="Genomic_DNA"/>
</dbReference>
<comment type="caution">
    <text evidence="4">The sequence shown here is derived from an EMBL/GenBank/DDBJ whole genome shotgun (WGS) entry which is preliminary data.</text>
</comment>